<accession>A0A2T0XE55</accession>
<comment type="caution">
    <text evidence="1">The sequence shown here is derived from an EMBL/GenBank/DDBJ whole genome shotgun (WGS) entry which is preliminary data.</text>
</comment>
<keyword evidence="2" id="KW-1185">Reference proteome</keyword>
<dbReference type="Proteomes" id="UP000238308">
    <property type="component" value="Unassembled WGS sequence"/>
</dbReference>
<reference evidence="1 2" key="1">
    <citation type="submission" date="2018-03" db="EMBL/GenBank/DDBJ databases">
        <title>Genomic Encyclopedia of Type Strains, Phase III (KMG-III): the genomes of soil and plant-associated and newly described type strains.</title>
        <authorList>
            <person name="Whitman W."/>
        </authorList>
    </citation>
    <scope>NUCLEOTIDE SEQUENCE [LARGE SCALE GENOMIC DNA]</scope>
    <source>
        <strain evidence="1 2">MWH-P2sevCIIIb</strain>
    </source>
</reference>
<dbReference type="AlphaFoldDB" id="A0A2T0XE55"/>
<evidence type="ECO:0000313" key="1">
    <source>
        <dbReference type="EMBL" id="PRY97239.1"/>
    </source>
</evidence>
<protein>
    <submittedName>
        <fullName evidence="1">Uncharacterized protein</fullName>
    </submittedName>
</protein>
<proteinExistence type="predicted"/>
<sequence length="64" mass="7179">MNSLNPHDSDTLALSVSQASLDKTFEQYPHDVTIAFQTAAKLRATSQLSCDPLTEFWPPMKVKR</sequence>
<name>A0A2T0XE55_9BURK</name>
<evidence type="ECO:0000313" key="2">
    <source>
        <dbReference type="Proteomes" id="UP000238308"/>
    </source>
</evidence>
<gene>
    <name evidence="1" type="ORF">BCM14_2380</name>
</gene>
<dbReference type="EMBL" id="PVTV01000015">
    <property type="protein sequence ID" value="PRY97239.1"/>
    <property type="molecule type" value="Genomic_DNA"/>
</dbReference>
<organism evidence="1 2">
    <name type="scientific">Jezberella montanilacus</name>
    <dbReference type="NCBI Taxonomy" id="323426"/>
    <lineage>
        <taxon>Bacteria</taxon>
        <taxon>Pseudomonadati</taxon>
        <taxon>Pseudomonadota</taxon>
        <taxon>Betaproteobacteria</taxon>
        <taxon>Burkholderiales</taxon>
        <taxon>Alcaligenaceae</taxon>
        <taxon>Jezberella</taxon>
    </lineage>
</organism>